<accession>W4VMR2</accession>
<dbReference type="EMBL" id="BAVS01000025">
    <property type="protein sequence ID" value="GAE94472.1"/>
    <property type="molecule type" value="Genomic_DNA"/>
</dbReference>
<gene>
    <name evidence="1" type="ORF">JCM21714_3632</name>
</gene>
<protein>
    <submittedName>
        <fullName evidence="1">Uncharacterized protein</fullName>
    </submittedName>
</protein>
<name>W4VMR2_9BACI</name>
<dbReference type="AlphaFoldDB" id="W4VMR2"/>
<dbReference type="RefSeq" id="WP_035725038.1">
    <property type="nucleotide sequence ID" value="NZ_BAVS01000025.1"/>
</dbReference>
<evidence type="ECO:0000313" key="2">
    <source>
        <dbReference type="Proteomes" id="UP000019102"/>
    </source>
</evidence>
<dbReference type="Proteomes" id="UP000019102">
    <property type="component" value="Unassembled WGS sequence"/>
</dbReference>
<proteinExistence type="predicted"/>
<evidence type="ECO:0000313" key="1">
    <source>
        <dbReference type="EMBL" id="GAE94472.1"/>
    </source>
</evidence>
<reference evidence="1 2" key="1">
    <citation type="journal article" date="2014" name="Genome Announc.">
        <title>Draft Genome Sequence of the Boron-Tolerant and Moderately Halotolerant Bacterium Gracilibacillus boraciitolerans JCM 21714T.</title>
        <authorList>
            <person name="Ahmed I."/>
            <person name="Oshima K."/>
            <person name="Suda W."/>
            <person name="Kitamura K."/>
            <person name="Iida T."/>
            <person name="Ohmori Y."/>
            <person name="Fujiwara T."/>
            <person name="Hattori M."/>
            <person name="Ohkuma M."/>
        </authorList>
    </citation>
    <scope>NUCLEOTIDE SEQUENCE [LARGE SCALE GENOMIC DNA]</scope>
    <source>
        <strain evidence="1 2">JCM 21714</strain>
    </source>
</reference>
<sequence>MSQNPTYNDWSANEIELEAFDQVLNTWLNDLEVRAIILMILSSENIEQKVINEVKSSILKNDGELEDAKLAIHNNRFHVKASNKMKSVNWSDHIDDFEENVFQESSGPKIDFLELLWSGSQVIDLN</sequence>
<dbReference type="OrthoDB" id="2873457at2"/>
<organism evidence="1 2">
    <name type="scientific">Gracilibacillus boraciitolerans JCM 21714</name>
    <dbReference type="NCBI Taxonomy" id="1298598"/>
    <lineage>
        <taxon>Bacteria</taxon>
        <taxon>Bacillati</taxon>
        <taxon>Bacillota</taxon>
        <taxon>Bacilli</taxon>
        <taxon>Bacillales</taxon>
        <taxon>Bacillaceae</taxon>
        <taxon>Gracilibacillus</taxon>
    </lineage>
</organism>
<dbReference type="STRING" id="1298598.JCM21714_3632"/>
<comment type="caution">
    <text evidence="1">The sequence shown here is derived from an EMBL/GenBank/DDBJ whole genome shotgun (WGS) entry which is preliminary data.</text>
</comment>
<keyword evidence="2" id="KW-1185">Reference proteome</keyword>